<sequence>MTTTSGDRLHSVRAEVIAAAAAGDYRHLVVLAPEIAAAARPGQFVALAVGGETSGLLLRRSFSIHRVEPDTGTVEIVVADAGPGTRWITRLVAGEAVEVLGPLGVPFPVPDEPTPCVLLGGGYGSAPMFWLAKVLQDKGCHVDLVLGAATQDRLFGADLADRVPLTVTTDDGSAGITGRVTDPLSDLLRTSGATLAYACGPMPMLRAVTQVCRPLGVTAYVAVEESMACGIGVCMTCVLPVVGADGVTRMSRSCVEGPTFDGARVRWEAIADGRVAVPDDCLGSPASLAALNHAAAQGSSR</sequence>
<dbReference type="RefSeq" id="WP_344082192.1">
    <property type="nucleotide sequence ID" value="NZ_BAAAPO010000016.1"/>
</dbReference>
<keyword evidence="5" id="KW-0479">Metal-binding</keyword>
<evidence type="ECO:0000256" key="1">
    <source>
        <dbReference type="ARBA" id="ARBA00006422"/>
    </source>
</evidence>
<dbReference type="InterPro" id="IPR017927">
    <property type="entry name" value="FAD-bd_FR_type"/>
</dbReference>
<dbReference type="PIRSF" id="PIRSF006816">
    <property type="entry name" value="Cyc3_hyd_g"/>
    <property type="match status" value="1"/>
</dbReference>
<keyword evidence="2" id="KW-0813">Transport</keyword>
<keyword evidence="7" id="KW-0249">Electron transport</keyword>
<evidence type="ECO:0000313" key="13">
    <source>
        <dbReference type="Proteomes" id="UP001499938"/>
    </source>
</evidence>
<evidence type="ECO:0000256" key="10">
    <source>
        <dbReference type="ARBA" id="ARBA00034078"/>
    </source>
</evidence>
<accession>A0ABN2LFS2</accession>
<feature type="domain" description="FAD-binding FR-type" evidence="11">
    <location>
        <begin position="2"/>
        <end position="109"/>
    </location>
</feature>
<dbReference type="InterPro" id="IPR017938">
    <property type="entry name" value="Riboflavin_synthase-like_b-brl"/>
</dbReference>
<dbReference type="Proteomes" id="UP001499938">
    <property type="component" value="Unassembled WGS sequence"/>
</dbReference>
<dbReference type="Pfam" id="PF00175">
    <property type="entry name" value="NAD_binding_1"/>
    <property type="match status" value="1"/>
</dbReference>
<gene>
    <name evidence="12" type="ORF">GCM10009811_10350</name>
</gene>
<dbReference type="Gene3D" id="3.40.50.80">
    <property type="entry name" value="Nucleotide-binding domain of ferredoxin-NADP reductase (FNR) module"/>
    <property type="match status" value="1"/>
</dbReference>
<evidence type="ECO:0000313" key="12">
    <source>
        <dbReference type="EMBL" id="GAA1787163.1"/>
    </source>
</evidence>
<dbReference type="Gene3D" id="2.10.240.10">
    <property type="entry name" value="Dihydroorotate dehydrogenase, electron transfer subunit"/>
    <property type="match status" value="1"/>
</dbReference>
<evidence type="ECO:0000256" key="8">
    <source>
        <dbReference type="ARBA" id="ARBA00023004"/>
    </source>
</evidence>
<dbReference type="CDD" id="cd06218">
    <property type="entry name" value="DHOD_e_trans"/>
    <property type="match status" value="1"/>
</dbReference>
<dbReference type="InterPro" id="IPR037117">
    <property type="entry name" value="Dihydroorotate_DH_ele_sf"/>
</dbReference>
<name>A0ABN2LFS2_9MICO</name>
<evidence type="ECO:0000256" key="4">
    <source>
        <dbReference type="ARBA" id="ARBA00022714"/>
    </source>
</evidence>
<evidence type="ECO:0000259" key="11">
    <source>
        <dbReference type="PROSITE" id="PS51384"/>
    </source>
</evidence>
<keyword evidence="4" id="KW-0001">2Fe-2S</keyword>
<reference evidence="12 13" key="1">
    <citation type="journal article" date="2019" name="Int. J. Syst. Evol. Microbiol.">
        <title>The Global Catalogue of Microorganisms (GCM) 10K type strain sequencing project: providing services to taxonomists for standard genome sequencing and annotation.</title>
        <authorList>
            <consortium name="The Broad Institute Genomics Platform"/>
            <consortium name="The Broad Institute Genome Sequencing Center for Infectious Disease"/>
            <person name="Wu L."/>
            <person name="Ma J."/>
        </authorList>
    </citation>
    <scope>NUCLEOTIDE SEQUENCE [LARGE SCALE GENOMIC DNA]</scope>
    <source>
        <strain evidence="12 13">JCM 15592</strain>
    </source>
</reference>
<organism evidence="12 13">
    <name type="scientific">Nostocoides veronense</name>
    <dbReference type="NCBI Taxonomy" id="330836"/>
    <lineage>
        <taxon>Bacteria</taxon>
        <taxon>Bacillati</taxon>
        <taxon>Actinomycetota</taxon>
        <taxon>Actinomycetes</taxon>
        <taxon>Micrococcales</taxon>
        <taxon>Intrasporangiaceae</taxon>
        <taxon>Nostocoides</taxon>
    </lineage>
</organism>
<evidence type="ECO:0000256" key="5">
    <source>
        <dbReference type="ARBA" id="ARBA00022723"/>
    </source>
</evidence>
<keyword evidence="9" id="KW-0411">Iron-sulfur</keyword>
<evidence type="ECO:0000256" key="9">
    <source>
        <dbReference type="ARBA" id="ARBA00023014"/>
    </source>
</evidence>
<keyword evidence="3" id="KW-0285">Flavoprotein</keyword>
<evidence type="ECO:0000256" key="6">
    <source>
        <dbReference type="ARBA" id="ARBA00022827"/>
    </source>
</evidence>
<dbReference type="PANTHER" id="PTHR43513">
    <property type="entry name" value="DIHYDROOROTATE DEHYDROGENASE B (NAD(+)), ELECTRON TRANSFER SUBUNIT"/>
    <property type="match status" value="1"/>
</dbReference>
<dbReference type="PROSITE" id="PS51384">
    <property type="entry name" value="FAD_FR"/>
    <property type="match status" value="1"/>
</dbReference>
<evidence type="ECO:0000256" key="3">
    <source>
        <dbReference type="ARBA" id="ARBA00022630"/>
    </source>
</evidence>
<comment type="cofactor">
    <cofactor evidence="10">
        <name>[2Fe-2S] cluster</name>
        <dbReference type="ChEBI" id="CHEBI:190135"/>
    </cofactor>
</comment>
<keyword evidence="8" id="KW-0408">Iron</keyword>
<evidence type="ECO:0000256" key="7">
    <source>
        <dbReference type="ARBA" id="ARBA00022982"/>
    </source>
</evidence>
<keyword evidence="6" id="KW-0274">FAD</keyword>
<comment type="similarity">
    <text evidence="1">Belongs to the PyrK family.</text>
</comment>
<dbReference type="InterPro" id="IPR001433">
    <property type="entry name" value="OxRdtase_FAD/NAD-bd"/>
</dbReference>
<comment type="caution">
    <text evidence="12">The sequence shown here is derived from an EMBL/GenBank/DDBJ whole genome shotgun (WGS) entry which is preliminary data.</text>
</comment>
<dbReference type="InterPro" id="IPR019480">
    <property type="entry name" value="Dihydroorotate_DH_Fe-S-bd"/>
</dbReference>
<dbReference type="Gene3D" id="2.40.30.10">
    <property type="entry name" value="Translation factors"/>
    <property type="match status" value="1"/>
</dbReference>
<protein>
    <submittedName>
        <fullName evidence="12">Dihydroorotate dehydrogenase electron transfer subunit</fullName>
    </submittedName>
</protein>
<dbReference type="InterPro" id="IPR039261">
    <property type="entry name" value="FNR_nucleotide-bd"/>
</dbReference>
<proteinExistence type="inferred from homology"/>
<dbReference type="PANTHER" id="PTHR43513:SF3">
    <property type="entry name" value="DIHYDROOROTATE DEHYDROGENASE B (NAD(+)), ELECTRON TRANSFER SUBUNIT-RELATED"/>
    <property type="match status" value="1"/>
</dbReference>
<dbReference type="InterPro" id="IPR050353">
    <property type="entry name" value="PyrK_electron_transfer"/>
</dbReference>
<dbReference type="Pfam" id="PF10418">
    <property type="entry name" value="DHODB_Fe-S_bind"/>
    <property type="match status" value="1"/>
</dbReference>
<dbReference type="SUPFAM" id="SSF52343">
    <property type="entry name" value="Ferredoxin reductase-like, C-terminal NADP-linked domain"/>
    <property type="match status" value="1"/>
</dbReference>
<dbReference type="SUPFAM" id="SSF63380">
    <property type="entry name" value="Riboflavin synthase domain-like"/>
    <property type="match status" value="1"/>
</dbReference>
<keyword evidence="13" id="KW-1185">Reference proteome</keyword>
<dbReference type="EMBL" id="BAAAPO010000016">
    <property type="protein sequence ID" value="GAA1787163.1"/>
    <property type="molecule type" value="Genomic_DNA"/>
</dbReference>
<dbReference type="InterPro" id="IPR012165">
    <property type="entry name" value="Cyt_c3_hydrogenase_gsu"/>
</dbReference>
<evidence type="ECO:0000256" key="2">
    <source>
        <dbReference type="ARBA" id="ARBA00022448"/>
    </source>
</evidence>